<dbReference type="Pfam" id="PF21948">
    <property type="entry name" value="LplA-B_cat"/>
    <property type="match status" value="1"/>
</dbReference>
<dbReference type="PANTHER" id="PTHR43679:SF2">
    <property type="entry name" value="OCTANOYL-[GCVH]:PROTEIN N-OCTANOYLTRANSFERASE"/>
    <property type="match status" value="1"/>
</dbReference>
<reference evidence="2 3" key="1">
    <citation type="journal article" date="2019" name="Int. J. Syst. Evol. Microbiol.">
        <title>The Global Catalogue of Microorganisms (GCM) 10K type strain sequencing project: providing services to taxonomists for standard genome sequencing and annotation.</title>
        <authorList>
            <consortium name="The Broad Institute Genomics Platform"/>
            <consortium name="The Broad Institute Genome Sequencing Center for Infectious Disease"/>
            <person name="Wu L."/>
            <person name="Ma J."/>
        </authorList>
    </citation>
    <scope>NUCLEOTIDE SEQUENCE [LARGE SCALE GENOMIC DNA]</scope>
    <source>
        <strain evidence="2 3">JCM 19585</strain>
    </source>
</reference>
<dbReference type="PANTHER" id="PTHR43679">
    <property type="entry name" value="OCTANOYLTRANSFERASE LIPM-RELATED"/>
    <property type="match status" value="1"/>
</dbReference>
<dbReference type="CDD" id="cd16443">
    <property type="entry name" value="LplA"/>
    <property type="match status" value="1"/>
</dbReference>
<evidence type="ECO:0000313" key="2">
    <source>
        <dbReference type="EMBL" id="GGL21078.1"/>
    </source>
</evidence>
<evidence type="ECO:0000259" key="1">
    <source>
        <dbReference type="PROSITE" id="PS51733"/>
    </source>
</evidence>
<keyword evidence="3" id="KW-1185">Reference proteome</keyword>
<dbReference type="RefSeq" id="WP_229870795.1">
    <property type="nucleotide sequence ID" value="NZ_BMPF01000001.1"/>
</dbReference>
<dbReference type="Proteomes" id="UP000628840">
    <property type="component" value="Unassembled WGS sequence"/>
</dbReference>
<comment type="caution">
    <text evidence="2">The sequence shown here is derived from an EMBL/GenBank/DDBJ whole genome shotgun (WGS) entry which is preliminary data.</text>
</comment>
<feature type="domain" description="BPL/LPL catalytic" evidence="1">
    <location>
        <begin position="35"/>
        <end position="225"/>
    </location>
</feature>
<dbReference type="InterPro" id="IPR004143">
    <property type="entry name" value="BPL_LPL_catalytic"/>
</dbReference>
<evidence type="ECO:0000313" key="3">
    <source>
        <dbReference type="Proteomes" id="UP000628840"/>
    </source>
</evidence>
<name>A0A830EXZ7_9EURY</name>
<dbReference type="InterPro" id="IPR045864">
    <property type="entry name" value="aa-tRNA-synth_II/BPL/LPL"/>
</dbReference>
<dbReference type="EMBL" id="BMPF01000001">
    <property type="protein sequence ID" value="GGL21078.1"/>
    <property type="molecule type" value="Genomic_DNA"/>
</dbReference>
<dbReference type="InterPro" id="IPR050664">
    <property type="entry name" value="Octanoyltrans_LipM/LipL"/>
</dbReference>
<sequence length="253" mass="27885">MSDDHDGLRVVDPEALSEPVHHALDEVLTNRLQAGETPPTLRVWRRDTPAVPFGRFQSFDDEVEAEYAREHGIVPVRRVTGGGSMYVAPGDVVTYSLYLPASWVPDDVEASYADLDRSAIEALRGLGLDVRHEPLNDIEHADGKIGGSAQLRSGDAVLHHATMSYDLDTREMLRVLRIGAEKVSDKAVRSAEKRVAVMTDHLDASREDVIDAVVDAYVARFGGGRGELSEDEREAALELADAKFSTPEWNERL</sequence>
<gene>
    <name evidence="2" type="ORF">GCM10009037_00460</name>
</gene>
<organism evidence="2 3">
    <name type="scientific">Halarchaeum grantii</name>
    <dbReference type="NCBI Taxonomy" id="1193105"/>
    <lineage>
        <taxon>Archaea</taxon>
        <taxon>Methanobacteriati</taxon>
        <taxon>Methanobacteriota</taxon>
        <taxon>Stenosarchaea group</taxon>
        <taxon>Halobacteria</taxon>
        <taxon>Halobacteriales</taxon>
        <taxon>Halobacteriaceae</taxon>
    </lineage>
</organism>
<dbReference type="AlphaFoldDB" id="A0A830EXZ7"/>
<proteinExistence type="predicted"/>
<protein>
    <submittedName>
        <fullName evidence="2">Lipoate--protein ligase</fullName>
    </submittedName>
</protein>
<dbReference type="PROSITE" id="PS51733">
    <property type="entry name" value="BPL_LPL_CATALYTIC"/>
    <property type="match status" value="1"/>
</dbReference>
<dbReference type="SUPFAM" id="SSF55681">
    <property type="entry name" value="Class II aaRS and biotin synthetases"/>
    <property type="match status" value="1"/>
</dbReference>
<accession>A0A830EXZ7</accession>
<dbReference type="Gene3D" id="3.30.930.10">
    <property type="entry name" value="Bira Bifunctional Protein, Domain 2"/>
    <property type="match status" value="1"/>
</dbReference>
<dbReference type="GO" id="GO:0016874">
    <property type="term" value="F:ligase activity"/>
    <property type="evidence" value="ECO:0007669"/>
    <property type="project" value="UniProtKB-KW"/>
</dbReference>
<keyword evidence="2" id="KW-0436">Ligase</keyword>